<evidence type="ECO:0000313" key="2">
    <source>
        <dbReference type="EMBL" id="KAK4363392.1"/>
    </source>
</evidence>
<dbReference type="Proteomes" id="UP001291623">
    <property type="component" value="Unassembled WGS sequence"/>
</dbReference>
<proteinExistence type="predicted"/>
<feature type="compositionally biased region" description="Polar residues" evidence="1">
    <location>
        <begin position="10"/>
        <end position="20"/>
    </location>
</feature>
<reference evidence="2" key="1">
    <citation type="submission" date="2023-12" db="EMBL/GenBank/DDBJ databases">
        <title>Genome assembly of Anisodus tanguticus.</title>
        <authorList>
            <person name="Wang Y.-J."/>
        </authorList>
    </citation>
    <scope>NUCLEOTIDE SEQUENCE</scope>
    <source>
        <strain evidence="2">KB-2021</strain>
        <tissue evidence="2">Leaf</tissue>
    </source>
</reference>
<evidence type="ECO:0000256" key="1">
    <source>
        <dbReference type="SAM" id="MobiDB-lite"/>
    </source>
</evidence>
<feature type="region of interest" description="Disordered" evidence="1">
    <location>
        <begin position="1"/>
        <end position="38"/>
    </location>
</feature>
<gene>
    <name evidence="2" type="ORF">RND71_018633</name>
</gene>
<comment type="caution">
    <text evidence="2">The sequence shown here is derived from an EMBL/GenBank/DDBJ whole genome shotgun (WGS) entry which is preliminary data.</text>
</comment>
<protein>
    <submittedName>
        <fullName evidence="2">Uncharacterized protein</fullName>
    </submittedName>
</protein>
<dbReference type="AlphaFoldDB" id="A0AAE1S5Z7"/>
<dbReference type="EMBL" id="JAVYJV010000009">
    <property type="protein sequence ID" value="KAK4363392.1"/>
    <property type="molecule type" value="Genomic_DNA"/>
</dbReference>
<accession>A0AAE1S5Z7</accession>
<organism evidence="2 3">
    <name type="scientific">Anisodus tanguticus</name>
    <dbReference type="NCBI Taxonomy" id="243964"/>
    <lineage>
        <taxon>Eukaryota</taxon>
        <taxon>Viridiplantae</taxon>
        <taxon>Streptophyta</taxon>
        <taxon>Embryophyta</taxon>
        <taxon>Tracheophyta</taxon>
        <taxon>Spermatophyta</taxon>
        <taxon>Magnoliopsida</taxon>
        <taxon>eudicotyledons</taxon>
        <taxon>Gunneridae</taxon>
        <taxon>Pentapetalae</taxon>
        <taxon>asterids</taxon>
        <taxon>lamiids</taxon>
        <taxon>Solanales</taxon>
        <taxon>Solanaceae</taxon>
        <taxon>Solanoideae</taxon>
        <taxon>Hyoscyameae</taxon>
        <taxon>Anisodus</taxon>
    </lineage>
</organism>
<name>A0AAE1S5Z7_9SOLA</name>
<keyword evidence="3" id="KW-1185">Reference proteome</keyword>
<evidence type="ECO:0000313" key="3">
    <source>
        <dbReference type="Proteomes" id="UP001291623"/>
    </source>
</evidence>
<sequence>MEPFSLHRATYQQSIQQNQSDTHEPQPPKGNRTSPTNLNCPKTHILLASSFFFSFSLPRYRYLNNNLINVTQGEAHPTNFRVLGLSKGSNMAALFWRVS</sequence>